<dbReference type="Gene3D" id="1.10.760.10">
    <property type="entry name" value="Cytochrome c-like domain"/>
    <property type="match status" value="1"/>
</dbReference>
<evidence type="ECO:0000256" key="2">
    <source>
        <dbReference type="ARBA" id="ARBA00022723"/>
    </source>
</evidence>
<accession>A0A7Y6TYP2</accession>
<dbReference type="GO" id="GO:0046872">
    <property type="term" value="F:metal ion binding"/>
    <property type="evidence" value="ECO:0007669"/>
    <property type="project" value="UniProtKB-KW"/>
</dbReference>
<sequence>MRSALLLAAFGVVVQPTWAGVTGERAERIEPGRRIYEAQCAACHGLRAEGQLAWERPNADGELPAPPHDRSGHTWKHSDAMLYRIVAKGWRDPFNKTQRLTMPAFEQTLTAQEIHDVIEYLKTQWTPKQRAFQREESRRAPVPTTVPALTTERKNR</sequence>
<dbReference type="Pfam" id="PF00034">
    <property type="entry name" value="Cytochrom_C"/>
    <property type="match status" value="1"/>
</dbReference>
<dbReference type="Proteomes" id="UP000529637">
    <property type="component" value="Unassembled WGS sequence"/>
</dbReference>
<evidence type="ECO:0000259" key="6">
    <source>
        <dbReference type="PROSITE" id="PS51007"/>
    </source>
</evidence>
<gene>
    <name evidence="7" type="ORF">HQN59_22185</name>
</gene>
<dbReference type="InterPro" id="IPR051459">
    <property type="entry name" value="Cytochrome_c-type_DH"/>
</dbReference>
<comment type="caution">
    <text evidence="7">The sequence shown here is derived from an EMBL/GenBank/DDBJ whole genome shotgun (WGS) entry which is preliminary data.</text>
</comment>
<dbReference type="InterPro" id="IPR009056">
    <property type="entry name" value="Cyt_c-like_dom"/>
</dbReference>
<proteinExistence type="predicted"/>
<evidence type="ECO:0000256" key="1">
    <source>
        <dbReference type="ARBA" id="ARBA00022617"/>
    </source>
</evidence>
<keyword evidence="2 4" id="KW-0479">Metal-binding</keyword>
<evidence type="ECO:0000313" key="8">
    <source>
        <dbReference type="Proteomes" id="UP000529637"/>
    </source>
</evidence>
<dbReference type="AlphaFoldDB" id="A0A7Y6TYP2"/>
<keyword evidence="8" id="KW-1185">Reference proteome</keyword>
<organism evidence="7 8">
    <name type="scientific">Piscinibacter koreensis</name>
    <dbReference type="NCBI Taxonomy" id="2742824"/>
    <lineage>
        <taxon>Bacteria</taxon>
        <taxon>Pseudomonadati</taxon>
        <taxon>Pseudomonadota</taxon>
        <taxon>Betaproteobacteria</taxon>
        <taxon>Burkholderiales</taxon>
        <taxon>Sphaerotilaceae</taxon>
        <taxon>Piscinibacter</taxon>
    </lineage>
</organism>
<feature type="compositionally biased region" description="Low complexity" evidence="5">
    <location>
        <begin position="140"/>
        <end position="150"/>
    </location>
</feature>
<keyword evidence="1 4" id="KW-0349">Heme</keyword>
<dbReference type="InterPro" id="IPR036909">
    <property type="entry name" value="Cyt_c-like_dom_sf"/>
</dbReference>
<dbReference type="SUPFAM" id="SSF46626">
    <property type="entry name" value="Cytochrome c"/>
    <property type="match status" value="1"/>
</dbReference>
<dbReference type="PROSITE" id="PS51007">
    <property type="entry name" value="CYTC"/>
    <property type="match status" value="1"/>
</dbReference>
<name>A0A7Y6TYP2_9BURK</name>
<evidence type="ECO:0000256" key="4">
    <source>
        <dbReference type="PROSITE-ProRule" id="PRU00433"/>
    </source>
</evidence>
<protein>
    <submittedName>
        <fullName evidence="7">Cytochrome c</fullName>
    </submittedName>
</protein>
<dbReference type="RefSeq" id="WP_176071296.1">
    <property type="nucleotide sequence ID" value="NZ_JABWMJ010000013.1"/>
</dbReference>
<dbReference type="PANTHER" id="PTHR35008">
    <property type="entry name" value="BLL4482 PROTEIN-RELATED"/>
    <property type="match status" value="1"/>
</dbReference>
<feature type="domain" description="Cytochrome c" evidence="6">
    <location>
        <begin position="27"/>
        <end position="125"/>
    </location>
</feature>
<evidence type="ECO:0000313" key="7">
    <source>
        <dbReference type="EMBL" id="NUZ08463.1"/>
    </source>
</evidence>
<evidence type="ECO:0000256" key="5">
    <source>
        <dbReference type="SAM" id="MobiDB-lite"/>
    </source>
</evidence>
<dbReference type="PANTHER" id="PTHR35008:SF4">
    <property type="entry name" value="BLL4482 PROTEIN"/>
    <property type="match status" value="1"/>
</dbReference>
<feature type="region of interest" description="Disordered" evidence="5">
    <location>
        <begin position="131"/>
        <end position="156"/>
    </location>
</feature>
<dbReference type="GO" id="GO:0020037">
    <property type="term" value="F:heme binding"/>
    <property type="evidence" value="ECO:0007669"/>
    <property type="project" value="InterPro"/>
</dbReference>
<evidence type="ECO:0000256" key="3">
    <source>
        <dbReference type="ARBA" id="ARBA00023004"/>
    </source>
</evidence>
<dbReference type="GO" id="GO:0009055">
    <property type="term" value="F:electron transfer activity"/>
    <property type="evidence" value="ECO:0007669"/>
    <property type="project" value="InterPro"/>
</dbReference>
<reference evidence="7 8" key="1">
    <citation type="submission" date="2020-06" db="EMBL/GenBank/DDBJ databases">
        <title>Schlegella sp. ID0723 isolated from air conditioner.</title>
        <authorList>
            <person name="Kim D.Y."/>
            <person name="Kim D.-U."/>
        </authorList>
    </citation>
    <scope>NUCLEOTIDE SEQUENCE [LARGE SCALE GENOMIC DNA]</scope>
    <source>
        <strain evidence="7 8">ID0723</strain>
    </source>
</reference>
<keyword evidence="3 4" id="KW-0408">Iron</keyword>
<dbReference type="EMBL" id="JABWMJ010000013">
    <property type="protein sequence ID" value="NUZ08463.1"/>
    <property type="molecule type" value="Genomic_DNA"/>
</dbReference>